<protein>
    <submittedName>
        <fullName evidence="1">Uncharacterized protein</fullName>
    </submittedName>
</protein>
<dbReference type="PANTHER" id="PTHR47501">
    <property type="entry name" value="TRANSPOSASE-RELATED"/>
    <property type="match status" value="1"/>
</dbReference>
<accession>A0AAD5KVR8</accession>
<keyword evidence="2" id="KW-1185">Reference proteome</keyword>
<dbReference type="EMBL" id="WJBH02000017">
    <property type="protein sequence ID" value="KAI9551320.1"/>
    <property type="molecule type" value="Genomic_DNA"/>
</dbReference>
<gene>
    <name evidence="1" type="ORF">GHT06_003252</name>
</gene>
<organism evidence="1 2">
    <name type="scientific">Daphnia sinensis</name>
    <dbReference type="NCBI Taxonomy" id="1820382"/>
    <lineage>
        <taxon>Eukaryota</taxon>
        <taxon>Metazoa</taxon>
        <taxon>Ecdysozoa</taxon>
        <taxon>Arthropoda</taxon>
        <taxon>Crustacea</taxon>
        <taxon>Branchiopoda</taxon>
        <taxon>Diplostraca</taxon>
        <taxon>Cladocera</taxon>
        <taxon>Anomopoda</taxon>
        <taxon>Daphniidae</taxon>
        <taxon>Daphnia</taxon>
        <taxon>Daphnia similis group</taxon>
    </lineage>
</organism>
<evidence type="ECO:0000313" key="2">
    <source>
        <dbReference type="Proteomes" id="UP000820818"/>
    </source>
</evidence>
<dbReference type="Proteomes" id="UP000820818">
    <property type="component" value="Unassembled WGS sequence"/>
</dbReference>
<proteinExistence type="predicted"/>
<evidence type="ECO:0000313" key="1">
    <source>
        <dbReference type="EMBL" id="KAI9551320.1"/>
    </source>
</evidence>
<sequence>MLLQVLPVLMPIYFQKEVMSSKSTTYKCLMGCHNKIVTVFNSTLNNARRHVAVKQTFNNVLLDEFNASFTAGRQSSNVDGKSLLVATIDKPLVNFNNSPSTITPIDYIIQDTLPLSGVEKGGFVKLMSVSLTIAGNGSNFLKAFRVFGPNTNEQELSENSKDCEEEFCEEDDSFVYIDIDEILLNHEQTHFEDIENESDLSEHININENQGYKIKLPPHMRCSCHILNLIATTDVHNIGNVLFKRMFKIVDSKFKKILNKQARSYNTGLPSSAARERLFSTTSLIFTPKQCNLSDPNFGIQFFF</sequence>
<reference evidence="1" key="1">
    <citation type="submission" date="2022-05" db="EMBL/GenBank/DDBJ databases">
        <title>A multi-omics perspective on studying reproductive biology in Daphnia sinensis.</title>
        <authorList>
            <person name="Jia J."/>
        </authorList>
    </citation>
    <scope>NUCLEOTIDE SEQUENCE</scope>
    <source>
        <strain evidence="1">WSL</strain>
    </source>
</reference>
<name>A0AAD5KVR8_9CRUS</name>
<comment type="caution">
    <text evidence="1">The sequence shown here is derived from an EMBL/GenBank/DDBJ whole genome shotgun (WGS) entry which is preliminary data.</text>
</comment>
<dbReference type="AlphaFoldDB" id="A0AAD5KVR8"/>